<protein>
    <submittedName>
        <fullName evidence="3">Transposase</fullName>
    </submittedName>
</protein>
<evidence type="ECO:0000313" key="1">
    <source>
        <dbReference type="EMBL" id="VDP91202.1"/>
    </source>
</evidence>
<dbReference type="Proteomes" id="UP000272942">
    <property type="component" value="Unassembled WGS sequence"/>
</dbReference>
<reference evidence="1 2" key="2">
    <citation type="submission" date="2018-11" db="EMBL/GenBank/DDBJ databases">
        <authorList>
            <consortium name="Pathogen Informatics"/>
        </authorList>
    </citation>
    <scope>NUCLEOTIDE SEQUENCE [LARGE SCALE GENOMIC DNA]</scope>
    <source>
        <strain evidence="1 2">Egypt</strain>
    </source>
</reference>
<proteinExistence type="predicted"/>
<reference evidence="3" key="1">
    <citation type="submission" date="2016-06" db="UniProtKB">
        <authorList>
            <consortium name="WormBaseParasite"/>
        </authorList>
    </citation>
    <scope>IDENTIFICATION</scope>
</reference>
<dbReference type="WBParaSite" id="ECPE_0001397001-mRNA-1">
    <property type="protein sequence ID" value="ECPE_0001397001-mRNA-1"/>
    <property type="gene ID" value="ECPE_0001397001"/>
</dbReference>
<sequence>MDASRLLYASYVRPGLENGGATTYRYTAGELAKLERVQRAATRFVVELRWISNDCRLQATVLFPGAFWRLKGDLIFLRKILISNMGPDLQ</sequence>
<dbReference type="EMBL" id="UZAN01056322">
    <property type="protein sequence ID" value="VDP91202.1"/>
    <property type="molecule type" value="Genomic_DNA"/>
</dbReference>
<keyword evidence="2" id="KW-1185">Reference proteome</keyword>
<name>A0A183B3Z5_9TREM</name>
<dbReference type="AlphaFoldDB" id="A0A183B3Z5"/>
<accession>A0A183B3Z5</accession>
<organism evidence="3">
    <name type="scientific">Echinostoma caproni</name>
    <dbReference type="NCBI Taxonomy" id="27848"/>
    <lineage>
        <taxon>Eukaryota</taxon>
        <taxon>Metazoa</taxon>
        <taxon>Spiralia</taxon>
        <taxon>Lophotrochozoa</taxon>
        <taxon>Platyhelminthes</taxon>
        <taxon>Trematoda</taxon>
        <taxon>Digenea</taxon>
        <taxon>Plagiorchiida</taxon>
        <taxon>Echinostomata</taxon>
        <taxon>Echinostomatoidea</taxon>
        <taxon>Echinostomatidae</taxon>
        <taxon>Echinostoma</taxon>
    </lineage>
</organism>
<evidence type="ECO:0000313" key="3">
    <source>
        <dbReference type="WBParaSite" id="ECPE_0001397001-mRNA-1"/>
    </source>
</evidence>
<dbReference type="OrthoDB" id="5514950at2759"/>
<gene>
    <name evidence="1" type="ORF">ECPE_LOCUS13930</name>
</gene>
<evidence type="ECO:0000313" key="2">
    <source>
        <dbReference type="Proteomes" id="UP000272942"/>
    </source>
</evidence>